<feature type="transmembrane region" description="Helical" evidence="7">
    <location>
        <begin position="340"/>
        <end position="361"/>
    </location>
</feature>
<dbReference type="InterPro" id="IPR003838">
    <property type="entry name" value="ABC3_permease_C"/>
</dbReference>
<evidence type="ECO:0000313" key="9">
    <source>
        <dbReference type="EMBL" id="GIH85629.1"/>
    </source>
</evidence>
<dbReference type="AlphaFoldDB" id="A0A8J3S610"/>
<keyword evidence="3 7" id="KW-0812">Transmembrane</keyword>
<keyword evidence="2" id="KW-1003">Cell membrane</keyword>
<dbReference type="PANTHER" id="PTHR30572:SF4">
    <property type="entry name" value="ABC TRANSPORTER PERMEASE YTRF"/>
    <property type="match status" value="1"/>
</dbReference>
<reference evidence="9" key="1">
    <citation type="submission" date="2021-01" db="EMBL/GenBank/DDBJ databases">
        <title>Whole genome shotgun sequence of Planobispora rosea NBRC 15558.</title>
        <authorList>
            <person name="Komaki H."/>
            <person name="Tamura T."/>
        </authorList>
    </citation>
    <scope>NUCLEOTIDE SEQUENCE</scope>
    <source>
        <strain evidence="9">NBRC 15558</strain>
    </source>
</reference>
<dbReference type="PANTHER" id="PTHR30572">
    <property type="entry name" value="MEMBRANE COMPONENT OF TRANSPORTER-RELATED"/>
    <property type="match status" value="1"/>
</dbReference>
<dbReference type="EMBL" id="BOOI01000037">
    <property type="protein sequence ID" value="GIH85629.1"/>
    <property type="molecule type" value="Genomic_DNA"/>
</dbReference>
<dbReference type="Pfam" id="PF02687">
    <property type="entry name" value="FtsX"/>
    <property type="match status" value="2"/>
</dbReference>
<dbReference type="RefSeq" id="WP_203863421.1">
    <property type="nucleotide sequence ID" value="NZ_BMQP01000019.1"/>
</dbReference>
<dbReference type="GO" id="GO:0005886">
    <property type="term" value="C:plasma membrane"/>
    <property type="evidence" value="ECO:0007669"/>
    <property type="project" value="UniProtKB-SubCell"/>
</dbReference>
<sequence length="798" mass="81030">MLRTGMAMVRGRWAGFAGAFVALCLGVALISMTALIQMSASPQVPGRYAGTPVLVRTPVIEQAEGGFLQDRPWSPETAAALAGRLRGIPGVTAVVPDRPFYAQAVAGGRPVPGDVRGYGWSSTALAPYRLVSGKAPARDGEVVLDRALGLAPGSPVTLLTAAGPVPYTVTGTLDAPGFHVTDAAAARLSGGVRVIGLVTAPDADPARVESAARAIVGGAGEVLSGDARAALESRADERTRWIGMQILAAMTAVSGFVSVFVVASTFAFGVVQRRREFGLLRLVGATPRQVRRMVYGEALAVGSAASAAGAVLGAALAPAFGGLLVEAGIEPPGFSVRIEAWPPAAAFGAGLVVALLGVWSASRRAGRVRPMEALREAAADRRPMTPPRWIGGAVFTAAGTWLAVSAAGAGPDSATRALYAAMALILALTLLAPAIVPPVVRALSWPLTRGRGATGVLVREGMLAAVRRTASTTAPVLVTVGFAVLVTGMVQTMAGAVATGRTTAVQARAVVVPDGTPGLSDAVVAAVDGIATLPTTVYAEGMPPLEAVGVTPEALARSADLLRVVEGSLADRAGGDGVVVARWLADGHGWRPGTRLPLTFEDGRTETLPVTAVAADAPAAVLLPRDAVRSHDPSALTEEILTGAAVPGEILGGRVLTADAYARAERDEDDRLVWIFTLILVGMAVGYTGLAVANTMMMSTVDRAPDFRVLRMSGATPRQVLGTVAAESVIVAALGTALGAAVALPALLGVRSALAAGIGSAVELIVPWPVVLGAAGGCLVLTLAASVIPALAAVRRAR</sequence>
<feature type="domain" description="ABC3 transporter permease C-terminal" evidence="8">
    <location>
        <begin position="250"/>
        <end position="367"/>
    </location>
</feature>
<dbReference type="InterPro" id="IPR050250">
    <property type="entry name" value="Macrolide_Exporter_MacB"/>
</dbReference>
<gene>
    <name evidence="9" type="ORF">Pro02_40370</name>
</gene>
<feature type="transmembrane region" description="Helical" evidence="7">
    <location>
        <begin position="246"/>
        <end position="271"/>
    </location>
</feature>
<evidence type="ECO:0000256" key="2">
    <source>
        <dbReference type="ARBA" id="ARBA00022475"/>
    </source>
</evidence>
<feature type="transmembrane region" description="Helical" evidence="7">
    <location>
        <begin position="672"/>
        <end position="693"/>
    </location>
</feature>
<evidence type="ECO:0000256" key="4">
    <source>
        <dbReference type="ARBA" id="ARBA00022989"/>
    </source>
</evidence>
<evidence type="ECO:0000256" key="7">
    <source>
        <dbReference type="SAM" id="Phobius"/>
    </source>
</evidence>
<name>A0A8J3S610_PLARO</name>
<keyword evidence="4 7" id="KW-1133">Transmembrane helix</keyword>
<evidence type="ECO:0000256" key="5">
    <source>
        <dbReference type="ARBA" id="ARBA00023136"/>
    </source>
</evidence>
<feature type="transmembrane region" description="Helical" evidence="7">
    <location>
        <begin position="417"/>
        <end position="440"/>
    </location>
</feature>
<feature type="transmembrane region" description="Helical" evidence="7">
    <location>
        <begin position="768"/>
        <end position="794"/>
    </location>
</feature>
<feature type="domain" description="ABC3 transporter permease C-terminal" evidence="8">
    <location>
        <begin position="679"/>
        <end position="795"/>
    </location>
</feature>
<dbReference type="Proteomes" id="UP000655044">
    <property type="component" value="Unassembled WGS sequence"/>
</dbReference>
<comment type="caution">
    <text evidence="9">The sequence shown here is derived from an EMBL/GenBank/DDBJ whole genome shotgun (WGS) entry which is preliminary data.</text>
</comment>
<proteinExistence type="inferred from homology"/>
<protein>
    <submittedName>
        <fullName evidence="9">ABC transporter permease</fullName>
    </submittedName>
</protein>
<feature type="transmembrane region" description="Helical" evidence="7">
    <location>
        <begin position="389"/>
        <end position="411"/>
    </location>
</feature>
<evidence type="ECO:0000256" key="3">
    <source>
        <dbReference type="ARBA" id="ARBA00022692"/>
    </source>
</evidence>
<keyword evidence="10" id="KW-1185">Reference proteome</keyword>
<dbReference type="GO" id="GO:0022857">
    <property type="term" value="F:transmembrane transporter activity"/>
    <property type="evidence" value="ECO:0007669"/>
    <property type="project" value="TreeGrafter"/>
</dbReference>
<accession>A0A8J3S610</accession>
<feature type="transmembrane region" description="Helical" evidence="7">
    <location>
        <begin position="476"/>
        <end position="498"/>
    </location>
</feature>
<evidence type="ECO:0000259" key="8">
    <source>
        <dbReference type="Pfam" id="PF02687"/>
    </source>
</evidence>
<keyword evidence="5 7" id="KW-0472">Membrane</keyword>
<evidence type="ECO:0000256" key="6">
    <source>
        <dbReference type="ARBA" id="ARBA00038076"/>
    </source>
</evidence>
<comment type="similarity">
    <text evidence="6">Belongs to the ABC-4 integral membrane protein family.</text>
</comment>
<feature type="transmembrane region" description="Helical" evidence="7">
    <location>
        <begin position="720"/>
        <end position="748"/>
    </location>
</feature>
<feature type="transmembrane region" description="Helical" evidence="7">
    <location>
        <begin position="298"/>
        <end position="320"/>
    </location>
</feature>
<evidence type="ECO:0000256" key="1">
    <source>
        <dbReference type="ARBA" id="ARBA00004651"/>
    </source>
</evidence>
<organism evidence="9 10">
    <name type="scientific">Planobispora rosea</name>
    <dbReference type="NCBI Taxonomy" id="35762"/>
    <lineage>
        <taxon>Bacteria</taxon>
        <taxon>Bacillati</taxon>
        <taxon>Actinomycetota</taxon>
        <taxon>Actinomycetes</taxon>
        <taxon>Streptosporangiales</taxon>
        <taxon>Streptosporangiaceae</taxon>
        <taxon>Planobispora</taxon>
    </lineage>
</organism>
<evidence type="ECO:0000313" key="10">
    <source>
        <dbReference type="Proteomes" id="UP000655044"/>
    </source>
</evidence>
<comment type="subcellular location">
    <subcellularLocation>
        <location evidence="1">Cell membrane</location>
        <topology evidence="1">Multi-pass membrane protein</topology>
    </subcellularLocation>
</comment>